<feature type="region of interest" description="Disordered" evidence="1">
    <location>
        <begin position="374"/>
        <end position="403"/>
    </location>
</feature>
<evidence type="ECO:0000256" key="1">
    <source>
        <dbReference type="SAM" id="MobiDB-lite"/>
    </source>
</evidence>
<keyword evidence="3" id="KW-1185">Reference proteome</keyword>
<sequence length="535" mass="60338">MTEKRKRRSSLMGSLQVLGSTFGTRHGQWGIEGRKNITNGGDTCREVHRCSPLSSITIGTCYSSQWQPIVHTCRRNSMPPSKQNQLLRCNDVNNDPRGPDIRSRLQAQGSYVGAQHRASSTRKLSRIPTPSKFPAGDLYSHEIYRNEIRRSVLSSLERRRVDMNKDTGTVHKANIDKKEESEKLIRRVGTTLSFNSERNILDIDATSNSWLQARTHSQRTTTKLSPKEFSSSMHPVNSTSLPRATALRASCPCNLLESPDARSRPATRLFNPMSEFISHLETDSQGNDCIKNDHSASDPIFKSVKTLPSRKERIETHTLPKGKLLAHYELLDDHRIANSNAIGITTESGEMEHTKKGLRWTNGFENLKLGTKAKNDTFSLPNHPKAPSRGTTRLSPLPDTGSLRRRDQMGRMVLSRNRPVGFRSKLKKPGLTVHTDWVSQVNESQPQQYWLGRFVTLINAFHYEDSFHEPDIATGFGMLSSYSRPLGPPDSDEAGYRIKRAFMVLENVCMNDEASASLQKFRYEYIGKCGDGWLV</sequence>
<dbReference type="Proteomes" id="UP000326198">
    <property type="component" value="Unassembled WGS sequence"/>
</dbReference>
<organism evidence="2 3">
    <name type="scientific">Aspergillus bertholletiae</name>
    <dbReference type="NCBI Taxonomy" id="1226010"/>
    <lineage>
        <taxon>Eukaryota</taxon>
        <taxon>Fungi</taxon>
        <taxon>Dikarya</taxon>
        <taxon>Ascomycota</taxon>
        <taxon>Pezizomycotina</taxon>
        <taxon>Eurotiomycetes</taxon>
        <taxon>Eurotiomycetidae</taxon>
        <taxon>Eurotiales</taxon>
        <taxon>Aspergillaceae</taxon>
        <taxon>Aspergillus</taxon>
        <taxon>Aspergillus subgen. Circumdati</taxon>
    </lineage>
</organism>
<proteinExistence type="predicted"/>
<feature type="region of interest" description="Disordered" evidence="1">
    <location>
        <begin position="110"/>
        <end position="129"/>
    </location>
</feature>
<protein>
    <submittedName>
        <fullName evidence="2">Uncharacterized protein</fullName>
    </submittedName>
</protein>
<accession>A0A5N7AWN4</accession>
<dbReference type="OrthoDB" id="3557758at2759"/>
<reference evidence="2 3" key="1">
    <citation type="submission" date="2019-04" db="EMBL/GenBank/DDBJ databases">
        <title>Friends and foes A comparative genomics studyof 23 Aspergillus species from section Flavi.</title>
        <authorList>
            <consortium name="DOE Joint Genome Institute"/>
            <person name="Kjaerbolling I."/>
            <person name="Vesth T."/>
            <person name="Frisvad J.C."/>
            <person name="Nybo J.L."/>
            <person name="Theobald S."/>
            <person name="Kildgaard S."/>
            <person name="Isbrandt T."/>
            <person name="Kuo A."/>
            <person name="Sato A."/>
            <person name="Lyhne E.K."/>
            <person name="Kogle M.E."/>
            <person name="Wiebenga A."/>
            <person name="Kun R.S."/>
            <person name="Lubbers R.J."/>
            <person name="Makela M.R."/>
            <person name="Barry K."/>
            <person name="Chovatia M."/>
            <person name="Clum A."/>
            <person name="Daum C."/>
            <person name="Haridas S."/>
            <person name="He G."/>
            <person name="LaButti K."/>
            <person name="Lipzen A."/>
            <person name="Mondo S."/>
            <person name="Riley R."/>
            <person name="Salamov A."/>
            <person name="Simmons B.A."/>
            <person name="Magnuson J.K."/>
            <person name="Henrissat B."/>
            <person name="Mortensen U.H."/>
            <person name="Larsen T.O."/>
            <person name="Devries R.P."/>
            <person name="Grigoriev I.V."/>
            <person name="Machida M."/>
            <person name="Baker S.E."/>
            <person name="Andersen M.R."/>
        </authorList>
    </citation>
    <scope>NUCLEOTIDE SEQUENCE [LARGE SCALE GENOMIC DNA]</scope>
    <source>
        <strain evidence="2 3">IBT 29228</strain>
    </source>
</reference>
<evidence type="ECO:0000313" key="3">
    <source>
        <dbReference type="Proteomes" id="UP000326198"/>
    </source>
</evidence>
<name>A0A5N7AWN4_9EURO</name>
<gene>
    <name evidence="2" type="ORF">BDV26DRAFT_272578</name>
</gene>
<dbReference type="AlphaFoldDB" id="A0A5N7AWN4"/>
<dbReference type="EMBL" id="ML736323">
    <property type="protein sequence ID" value="KAE8373210.1"/>
    <property type="molecule type" value="Genomic_DNA"/>
</dbReference>
<feature type="region of interest" description="Disordered" evidence="1">
    <location>
        <begin position="214"/>
        <end position="237"/>
    </location>
</feature>
<evidence type="ECO:0000313" key="2">
    <source>
        <dbReference type="EMBL" id="KAE8373210.1"/>
    </source>
</evidence>